<sequence length="14" mass="1591">MNCPLQNMGRGRDV</sequence>
<organism evidence="1">
    <name type="scientific">Anguilla anguilla</name>
    <name type="common">European freshwater eel</name>
    <name type="synonym">Muraena anguilla</name>
    <dbReference type="NCBI Taxonomy" id="7936"/>
    <lineage>
        <taxon>Eukaryota</taxon>
        <taxon>Metazoa</taxon>
        <taxon>Chordata</taxon>
        <taxon>Craniata</taxon>
        <taxon>Vertebrata</taxon>
        <taxon>Euteleostomi</taxon>
        <taxon>Actinopterygii</taxon>
        <taxon>Neopterygii</taxon>
        <taxon>Teleostei</taxon>
        <taxon>Anguilliformes</taxon>
        <taxon>Anguillidae</taxon>
        <taxon>Anguilla</taxon>
    </lineage>
</organism>
<dbReference type="EMBL" id="GBXM01091339">
    <property type="protein sequence ID" value="JAH17238.1"/>
    <property type="molecule type" value="Transcribed_RNA"/>
</dbReference>
<protein>
    <submittedName>
        <fullName evidence="1">Uncharacterized protein</fullName>
    </submittedName>
</protein>
<name>A0A0E9QMJ1_ANGAN</name>
<reference evidence="1" key="2">
    <citation type="journal article" date="2015" name="Fish Shellfish Immunol.">
        <title>Early steps in the European eel (Anguilla anguilla)-Vibrio vulnificus interaction in the gills: Role of the RtxA13 toxin.</title>
        <authorList>
            <person name="Callol A."/>
            <person name="Pajuelo D."/>
            <person name="Ebbesson L."/>
            <person name="Teles M."/>
            <person name="MacKenzie S."/>
            <person name="Amaro C."/>
        </authorList>
    </citation>
    <scope>NUCLEOTIDE SEQUENCE</scope>
</reference>
<proteinExistence type="predicted"/>
<evidence type="ECO:0000313" key="1">
    <source>
        <dbReference type="EMBL" id="JAH17238.1"/>
    </source>
</evidence>
<reference evidence="1" key="1">
    <citation type="submission" date="2014-11" db="EMBL/GenBank/DDBJ databases">
        <authorList>
            <person name="Amaro Gonzalez C."/>
        </authorList>
    </citation>
    <scope>NUCLEOTIDE SEQUENCE</scope>
</reference>
<accession>A0A0E9QMJ1</accession>